<name>A0A1B6M043_9HEMI</name>
<dbReference type="EMBL" id="GEBQ01010722">
    <property type="protein sequence ID" value="JAT29255.1"/>
    <property type="molecule type" value="Transcribed_RNA"/>
</dbReference>
<dbReference type="AlphaFoldDB" id="A0A1B6M043"/>
<protein>
    <submittedName>
        <fullName evidence="1">Uncharacterized protein</fullName>
    </submittedName>
</protein>
<accession>A0A1B6M043</accession>
<gene>
    <name evidence="1" type="ORF">g.2971</name>
</gene>
<feature type="non-terminal residue" evidence="1">
    <location>
        <position position="1"/>
    </location>
</feature>
<organism evidence="1">
    <name type="scientific">Graphocephala atropunctata</name>
    <dbReference type="NCBI Taxonomy" id="36148"/>
    <lineage>
        <taxon>Eukaryota</taxon>
        <taxon>Metazoa</taxon>
        <taxon>Ecdysozoa</taxon>
        <taxon>Arthropoda</taxon>
        <taxon>Hexapoda</taxon>
        <taxon>Insecta</taxon>
        <taxon>Pterygota</taxon>
        <taxon>Neoptera</taxon>
        <taxon>Paraneoptera</taxon>
        <taxon>Hemiptera</taxon>
        <taxon>Auchenorrhyncha</taxon>
        <taxon>Membracoidea</taxon>
        <taxon>Cicadellidae</taxon>
        <taxon>Cicadellinae</taxon>
        <taxon>Cicadellini</taxon>
        <taxon>Graphocephala</taxon>
    </lineage>
</organism>
<proteinExistence type="predicted"/>
<evidence type="ECO:0000313" key="1">
    <source>
        <dbReference type="EMBL" id="JAT29255.1"/>
    </source>
</evidence>
<reference evidence="1" key="1">
    <citation type="submission" date="2015-11" db="EMBL/GenBank/DDBJ databases">
        <title>De novo transcriptome assembly of four potential Pierce s Disease insect vectors from Arizona vineyards.</title>
        <authorList>
            <person name="Tassone E.E."/>
        </authorList>
    </citation>
    <scope>NUCLEOTIDE SEQUENCE</scope>
</reference>
<sequence length="100" mass="10635">VYRGPTLADCLSSTTCPEQPMMTPTDDCSSACQQLLLATVVISDEGGISLNGVVSDSESIEVEACLNSGVTDSSVYRKVNLTNNLHKSFLDPTHLMSPVK</sequence>